<dbReference type="EMBL" id="JAGGMS010000001">
    <property type="protein sequence ID" value="MBP2183939.1"/>
    <property type="molecule type" value="Genomic_DNA"/>
</dbReference>
<sequence length="302" mass="31704">MNRPPRLRTGDRVALVAPAGPVPDELLDTAHRTLKSWGLDVHEGPHARGVHPSVPYLAAPDTDRAADFTQAWLDPDIRAVFAARGGYGSMRMLDLVDWPALREAGPKILTGSSDITALHEAVGVHLGLSTLFAPMVGSTLLTPGAADHLRRTLFEPETARDLARPGAEALVPGRASGVLVGGNASLLVSSIGAPEHRPAAGAIALLEDVTESAYRLDRILTQLLRSGWFDGVHGIVLGSWVDCGPPEAVQALMLDRLGPLGVPVLWEAGIGHLPESPTVALGLPAELDTDAGTLTLTEPALV</sequence>
<protein>
    <submittedName>
        <fullName evidence="8">Muramoyltetrapeptide carboxypeptidase</fullName>
        <ecNumber evidence="8">3.4.17.13</ecNumber>
    </submittedName>
</protein>
<comment type="similarity">
    <text evidence="1">Belongs to the peptidase S66 family.</text>
</comment>
<dbReference type="InterPro" id="IPR040921">
    <property type="entry name" value="Peptidase_S66C"/>
</dbReference>
<comment type="caution">
    <text evidence="8">The sequence shown here is derived from an EMBL/GenBank/DDBJ whole genome shotgun (WGS) entry which is preliminary data.</text>
</comment>
<dbReference type="PANTHER" id="PTHR30237:SF2">
    <property type="entry name" value="MUREIN TETRAPEPTIDE CARBOXYPEPTIDASE"/>
    <property type="match status" value="1"/>
</dbReference>
<dbReference type="Proteomes" id="UP000741013">
    <property type="component" value="Unassembled WGS sequence"/>
</dbReference>
<dbReference type="InterPro" id="IPR027461">
    <property type="entry name" value="Carboxypeptidase_A_C_sf"/>
</dbReference>
<dbReference type="PIRSF" id="PIRSF028757">
    <property type="entry name" value="LD-carboxypeptidase"/>
    <property type="match status" value="1"/>
</dbReference>
<dbReference type="RefSeq" id="WP_209667019.1">
    <property type="nucleotide sequence ID" value="NZ_JAGGMS010000001.1"/>
</dbReference>
<evidence type="ECO:0000259" key="7">
    <source>
        <dbReference type="Pfam" id="PF17676"/>
    </source>
</evidence>
<dbReference type="EC" id="3.4.17.13" evidence="8"/>
<keyword evidence="2 8" id="KW-0121">Carboxypeptidase</keyword>
<feature type="domain" description="LD-carboxypeptidase N-terminal" evidence="6">
    <location>
        <begin position="13"/>
        <end position="132"/>
    </location>
</feature>
<gene>
    <name evidence="8" type="ORF">JOM49_005465</name>
</gene>
<dbReference type="Gene3D" id="3.50.30.60">
    <property type="entry name" value="LD-carboxypeptidase A C-terminal domain-like"/>
    <property type="match status" value="1"/>
</dbReference>
<name>A0ABS4PYM6_9PSEU</name>
<accession>A0ABS4PYM6</accession>
<evidence type="ECO:0000256" key="5">
    <source>
        <dbReference type="ARBA" id="ARBA00022825"/>
    </source>
</evidence>
<keyword evidence="9" id="KW-1185">Reference proteome</keyword>
<keyword evidence="4 8" id="KW-0378">Hydrolase</keyword>
<dbReference type="PANTHER" id="PTHR30237">
    <property type="entry name" value="MURAMOYLTETRAPEPTIDE CARBOXYPEPTIDASE"/>
    <property type="match status" value="1"/>
</dbReference>
<evidence type="ECO:0000256" key="4">
    <source>
        <dbReference type="ARBA" id="ARBA00022801"/>
    </source>
</evidence>
<dbReference type="InterPro" id="IPR040449">
    <property type="entry name" value="Peptidase_S66_N"/>
</dbReference>
<feature type="domain" description="LD-carboxypeptidase C-terminal" evidence="7">
    <location>
        <begin position="176"/>
        <end position="287"/>
    </location>
</feature>
<evidence type="ECO:0000259" key="6">
    <source>
        <dbReference type="Pfam" id="PF02016"/>
    </source>
</evidence>
<dbReference type="CDD" id="cd07025">
    <property type="entry name" value="Peptidase_S66"/>
    <property type="match status" value="1"/>
</dbReference>
<dbReference type="GO" id="GO:0106415">
    <property type="term" value="F:muramoyltetrapeptide carboxypeptidase activity"/>
    <property type="evidence" value="ECO:0007669"/>
    <property type="project" value="UniProtKB-EC"/>
</dbReference>
<dbReference type="InterPro" id="IPR029062">
    <property type="entry name" value="Class_I_gatase-like"/>
</dbReference>
<proteinExistence type="inferred from homology"/>
<dbReference type="Pfam" id="PF02016">
    <property type="entry name" value="Peptidase_S66"/>
    <property type="match status" value="1"/>
</dbReference>
<dbReference type="Gene3D" id="3.40.50.10740">
    <property type="entry name" value="Class I glutamine amidotransferase-like"/>
    <property type="match status" value="1"/>
</dbReference>
<dbReference type="SUPFAM" id="SSF52317">
    <property type="entry name" value="Class I glutamine amidotransferase-like"/>
    <property type="match status" value="1"/>
</dbReference>
<keyword evidence="5" id="KW-0720">Serine protease</keyword>
<evidence type="ECO:0000313" key="8">
    <source>
        <dbReference type="EMBL" id="MBP2183939.1"/>
    </source>
</evidence>
<evidence type="ECO:0000313" key="9">
    <source>
        <dbReference type="Proteomes" id="UP000741013"/>
    </source>
</evidence>
<evidence type="ECO:0000256" key="3">
    <source>
        <dbReference type="ARBA" id="ARBA00022670"/>
    </source>
</evidence>
<organism evidence="8 9">
    <name type="scientific">Amycolatopsis magusensis</name>
    <dbReference type="NCBI Taxonomy" id="882444"/>
    <lineage>
        <taxon>Bacteria</taxon>
        <taxon>Bacillati</taxon>
        <taxon>Actinomycetota</taxon>
        <taxon>Actinomycetes</taxon>
        <taxon>Pseudonocardiales</taxon>
        <taxon>Pseudonocardiaceae</taxon>
        <taxon>Amycolatopsis</taxon>
    </lineage>
</organism>
<dbReference type="SUPFAM" id="SSF141986">
    <property type="entry name" value="LD-carboxypeptidase A C-terminal domain-like"/>
    <property type="match status" value="1"/>
</dbReference>
<dbReference type="InterPro" id="IPR027478">
    <property type="entry name" value="LdcA_N"/>
</dbReference>
<dbReference type="Pfam" id="PF17676">
    <property type="entry name" value="Peptidase_S66C"/>
    <property type="match status" value="1"/>
</dbReference>
<evidence type="ECO:0000256" key="1">
    <source>
        <dbReference type="ARBA" id="ARBA00010233"/>
    </source>
</evidence>
<reference evidence="8 9" key="1">
    <citation type="submission" date="2021-03" db="EMBL/GenBank/DDBJ databases">
        <title>Sequencing the genomes of 1000 actinobacteria strains.</title>
        <authorList>
            <person name="Klenk H.-P."/>
        </authorList>
    </citation>
    <scope>NUCLEOTIDE SEQUENCE [LARGE SCALE GENOMIC DNA]</scope>
    <source>
        <strain evidence="8 9">DSM 45510</strain>
    </source>
</reference>
<keyword evidence="3" id="KW-0645">Protease</keyword>
<evidence type="ECO:0000256" key="2">
    <source>
        <dbReference type="ARBA" id="ARBA00022645"/>
    </source>
</evidence>
<dbReference type="InterPro" id="IPR003507">
    <property type="entry name" value="S66_fam"/>
</dbReference>